<sequence>MQIISETVAFGNTRITVSLHLCFNCCITSYFFNRFSTRLSSTTKICVWVFFRSANQNFLLSSL</sequence>
<feature type="non-terminal residue" evidence="1">
    <location>
        <position position="1"/>
    </location>
</feature>
<organism evidence="1">
    <name type="scientific">Dendroctonus ponderosae</name>
    <name type="common">Mountain pine beetle</name>
    <dbReference type="NCBI Taxonomy" id="77166"/>
    <lineage>
        <taxon>Eukaryota</taxon>
        <taxon>Metazoa</taxon>
        <taxon>Ecdysozoa</taxon>
        <taxon>Arthropoda</taxon>
        <taxon>Hexapoda</taxon>
        <taxon>Insecta</taxon>
        <taxon>Pterygota</taxon>
        <taxon>Neoptera</taxon>
        <taxon>Endopterygota</taxon>
        <taxon>Coleoptera</taxon>
        <taxon>Polyphaga</taxon>
        <taxon>Cucujiformia</taxon>
        <taxon>Curculionidae</taxon>
        <taxon>Scolytinae</taxon>
        <taxon>Dendroctonus</taxon>
    </lineage>
</organism>
<dbReference type="EMBL" id="KB741096">
    <property type="protein sequence ID" value="ENN73893.1"/>
    <property type="molecule type" value="Genomic_DNA"/>
</dbReference>
<dbReference type="AlphaFoldDB" id="N6T849"/>
<name>N6T849_DENPD</name>
<reference evidence="1" key="1">
    <citation type="journal article" date="2013" name="Genome Biol.">
        <title>Draft genome of the mountain pine beetle, Dendroctonus ponderosae Hopkins, a major forest pest.</title>
        <authorList>
            <person name="Keeling C.I."/>
            <person name="Yuen M.M."/>
            <person name="Liao N.Y."/>
            <person name="Docking T.R."/>
            <person name="Chan S.K."/>
            <person name="Taylor G.A."/>
            <person name="Palmquist D.L."/>
            <person name="Jackman S.D."/>
            <person name="Nguyen A."/>
            <person name="Li M."/>
            <person name="Henderson H."/>
            <person name="Janes J.K."/>
            <person name="Zhao Y."/>
            <person name="Pandoh P."/>
            <person name="Moore R."/>
            <person name="Sperling F.A."/>
            <person name="Huber D.P."/>
            <person name="Birol I."/>
            <person name="Jones S.J."/>
            <person name="Bohlmann J."/>
        </authorList>
    </citation>
    <scope>NUCLEOTIDE SEQUENCE</scope>
</reference>
<dbReference type="HOGENOM" id="CLU_2888037_0_0_1"/>
<accession>N6T849</accession>
<gene>
    <name evidence="1" type="ORF">YQE_09508</name>
</gene>
<protein>
    <submittedName>
        <fullName evidence="1">Uncharacterized protein</fullName>
    </submittedName>
</protein>
<evidence type="ECO:0000313" key="1">
    <source>
        <dbReference type="EMBL" id="ENN73893.1"/>
    </source>
</evidence>
<proteinExistence type="predicted"/>